<evidence type="ECO:0000256" key="1">
    <source>
        <dbReference type="SAM" id="MobiDB-lite"/>
    </source>
</evidence>
<feature type="compositionally biased region" description="Pro residues" evidence="1">
    <location>
        <begin position="111"/>
        <end position="126"/>
    </location>
</feature>
<evidence type="ECO:0000313" key="2">
    <source>
        <dbReference type="EMBL" id="ADG97848.1"/>
    </source>
</evidence>
<proteinExistence type="predicted"/>
<organism evidence="2 3">
    <name type="scientific">Segniliparus rotundus (strain ATCC BAA-972 / CDC 1076 / CIP 108378 / DSM 44985 / JCM 13578)</name>
    <dbReference type="NCBI Taxonomy" id="640132"/>
    <lineage>
        <taxon>Bacteria</taxon>
        <taxon>Bacillati</taxon>
        <taxon>Actinomycetota</taxon>
        <taxon>Actinomycetes</taxon>
        <taxon>Mycobacteriales</taxon>
        <taxon>Segniliparaceae</taxon>
        <taxon>Segniliparus</taxon>
    </lineage>
</organism>
<dbReference type="STRING" id="640132.Srot_1384"/>
<dbReference type="HOGENOM" id="CLU_597021_0_0_11"/>
<gene>
    <name evidence="2" type="ordered locus">Srot_1384</name>
</gene>
<accession>D6Z7B8</accession>
<evidence type="ECO:0000313" key="3">
    <source>
        <dbReference type="Proteomes" id="UP000002247"/>
    </source>
</evidence>
<feature type="compositionally biased region" description="Pro residues" evidence="1">
    <location>
        <begin position="1"/>
        <end position="20"/>
    </location>
</feature>
<dbReference type="EMBL" id="CP001958">
    <property type="protein sequence ID" value="ADG97848.1"/>
    <property type="molecule type" value="Genomic_DNA"/>
</dbReference>
<sequence>MTERAPVPPPGFPAGLPPSPGLASGYPARKAPASQPAVASATGAPGAGGSEGARPGVPSSSSPGPAVAANPGAVQSPFASPQYSQAQPGSPPAPPQQSPFAQSPGRASPFTAPPGTAPPPPSPSPFAPAANGQPGMSAQPYTFAPPPGQASLTANAGGAFPPAPAVPIRARPRTQGPLYSGRPAASLRPMPFTPLVAQPSNLAAPPLHRPPPQSDSKGPIIAGALVAVAVVSVVAMFVFSSGDSGGQPPKQPSPFGDHTVQELAGYLPDQAPDGWTIVSEQATAPTGLVDGLGPENGSNPVDPAMSTTPAHCASPIKPDSVSWAAKAIVRTKAINTVTSLPDSVVVMIGVQRPGADAIAQYRESLSAKCLNYTFTNPQTSSSVAVRQELLGNKSFPSADASLGVKVSQDETPKRELVNWVTVALKHDVVVKTMSSEYNSTDLADTSMSAVLQKAGFPVVPAPK</sequence>
<dbReference type="RefSeq" id="WP_013138302.1">
    <property type="nucleotide sequence ID" value="NC_014168.1"/>
</dbReference>
<keyword evidence="3" id="KW-1185">Reference proteome</keyword>
<feature type="region of interest" description="Disordered" evidence="1">
    <location>
        <begin position="1"/>
        <end position="185"/>
    </location>
</feature>
<feature type="compositionally biased region" description="Low complexity" evidence="1">
    <location>
        <begin position="98"/>
        <end position="110"/>
    </location>
</feature>
<name>D6Z7B8_SEGRD</name>
<protein>
    <submittedName>
        <fullName evidence="2">Uncharacterized protein</fullName>
    </submittedName>
</protein>
<reference evidence="2 3" key="1">
    <citation type="journal article" date="2010" name="Stand. Genomic Sci.">
        <title>Complete genome sequence of Segniliparus rotundus type strain (CDC 1076).</title>
        <authorList>
            <person name="Sikorski J."/>
            <person name="Lapidus A."/>
            <person name="Copeland A."/>
            <person name="Misra M."/>
            <person name="Glavina Del Rio T."/>
            <person name="Nolan M."/>
            <person name="Lucas S."/>
            <person name="Chen F."/>
            <person name="Tice H."/>
            <person name="Cheng J.F."/>
            <person name="Jando M."/>
            <person name="Schneider S."/>
            <person name="Bruce D."/>
            <person name="Goodwin L."/>
            <person name="Pitluck S."/>
            <person name="Liolios K."/>
            <person name="Mikhailova N."/>
            <person name="Pati A."/>
            <person name="Ivanova N."/>
            <person name="Mavromatis K."/>
            <person name="Chen A."/>
            <person name="Palaniappan K."/>
            <person name="Chertkov O."/>
            <person name="Land M."/>
            <person name="Hauser L."/>
            <person name="Chang Y.J."/>
            <person name="Jeffries C.D."/>
            <person name="Brettin T."/>
            <person name="Detter J.C."/>
            <person name="Han C."/>
            <person name="Rohde M."/>
            <person name="Goker M."/>
            <person name="Bristow J."/>
            <person name="Eisen J.A."/>
            <person name="Markowitz V."/>
            <person name="Hugenholtz P."/>
            <person name="Kyrpides N.C."/>
            <person name="Klenk H.P."/>
        </authorList>
    </citation>
    <scope>NUCLEOTIDE SEQUENCE [LARGE SCALE GENOMIC DNA]</scope>
    <source>
        <strain evidence="3">ATCC BAA-972 / CDC 1076 / CIP 108378 / DSM 44985 / JCM 13578</strain>
    </source>
</reference>
<feature type="compositionally biased region" description="Low complexity" evidence="1">
    <location>
        <begin position="52"/>
        <end position="88"/>
    </location>
</feature>
<dbReference type="AlphaFoldDB" id="D6Z7B8"/>
<dbReference type="KEGG" id="srt:Srot_1384"/>
<dbReference type="Proteomes" id="UP000002247">
    <property type="component" value="Chromosome"/>
</dbReference>